<evidence type="ECO:0000256" key="2">
    <source>
        <dbReference type="ARBA" id="ARBA00022741"/>
    </source>
</evidence>
<evidence type="ECO:0000259" key="6">
    <source>
        <dbReference type="Pfam" id="PF18085"/>
    </source>
</evidence>
<keyword evidence="8" id="KW-1185">Reference proteome</keyword>
<evidence type="ECO:0000313" key="7">
    <source>
        <dbReference type="EMBL" id="RAG86285.1"/>
    </source>
</evidence>
<evidence type="ECO:0000256" key="4">
    <source>
        <dbReference type="ARBA" id="ARBA00022840"/>
    </source>
</evidence>
<evidence type="ECO:0000256" key="5">
    <source>
        <dbReference type="SAM" id="MobiDB-lite"/>
    </source>
</evidence>
<comment type="caution">
    <text evidence="7">The sequence shown here is derived from an EMBL/GenBank/DDBJ whole genome shotgun (WGS) entry which is preliminary data.</text>
</comment>
<feature type="compositionally biased region" description="Polar residues" evidence="5">
    <location>
        <begin position="119"/>
        <end position="130"/>
    </location>
</feature>
<keyword evidence="1" id="KW-0808">Transferase</keyword>
<dbReference type="Proteomes" id="UP000248889">
    <property type="component" value="Unassembled WGS sequence"/>
</dbReference>
<feature type="domain" description="Maltokinase N-terminal cap" evidence="6">
    <location>
        <begin position="20"/>
        <end position="102"/>
    </location>
</feature>
<accession>A0A2X0KAT3</accession>
<dbReference type="OrthoDB" id="3787729at2"/>
<keyword evidence="3" id="KW-0418">Kinase</keyword>
<keyword evidence="2" id="KW-0547">Nucleotide-binding</keyword>
<dbReference type="GO" id="GO:0005524">
    <property type="term" value="F:ATP binding"/>
    <property type="evidence" value="ECO:0007669"/>
    <property type="project" value="UniProtKB-KW"/>
</dbReference>
<keyword evidence="4" id="KW-0067">ATP-binding</keyword>
<name>A0A2X0KAT3_9ACTN</name>
<dbReference type="RefSeq" id="WP_111500052.1">
    <property type="nucleotide sequence ID" value="NZ_QKYN01000029.1"/>
</dbReference>
<dbReference type="EMBL" id="QKYN01000029">
    <property type="protein sequence ID" value="RAG86285.1"/>
    <property type="molecule type" value="Genomic_DNA"/>
</dbReference>
<sequence length="184" mass="19506">MALIHHTTMTPTKLELLAEWLPRQPWYQGDGTTDLRRAGGFRLDDPAGEVGIEFMVVTDGPLTYHVPMTYRGAPLKGAEQALIGTSEHGVLGTRWLYDGVHDPVLQAQLSALLRGETVPQMQGESDTPDPSVSGELAAGAPAEPTVAIVRVPRPGPAPADALGSVTADWTLADGTPVRGVLVRA</sequence>
<protein>
    <submittedName>
        <fullName evidence="7">1,4-alpha-glucan branching protein</fullName>
    </submittedName>
</protein>
<evidence type="ECO:0000256" key="1">
    <source>
        <dbReference type="ARBA" id="ARBA00022679"/>
    </source>
</evidence>
<gene>
    <name evidence="7" type="ORF">DN069_07450</name>
</gene>
<dbReference type="AlphaFoldDB" id="A0A2X0KAT3"/>
<feature type="region of interest" description="Disordered" evidence="5">
    <location>
        <begin position="117"/>
        <end position="137"/>
    </location>
</feature>
<evidence type="ECO:0000256" key="3">
    <source>
        <dbReference type="ARBA" id="ARBA00022777"/>
    </source>
</evidence>
<dbReference type="GO" id="GO:0016301">
    <property type="term" value="F:kinase activity"/>
    <property type="evidence" value="ECO:0007669"/>
    <property type="project" value="UniProtKB-KW"/>
</dbReference>
<evidence type="ECO:0000313" key="8">
    <source>
        <dbReference type="Proteomes" id="UP000248889"/>
    </source>
</evidence>
<proteinExistence type="predicted"/>
<reference evidence="7 8" key="1">
    <citation type="submission" date="2018-06" db="EMBL/GenBank/DDBJ databases">
        <title>Streptacidiphilus pinicola sp. nov., isolated from pine grove soil.</title>
        <authorList>
            <person name="Roh S.G."/>
            <person name="Park S."/>
            <person name="Kim M.-K."/>
            <person name="Yun B.-R."/>
            <person name="Park J."/>
            <person name="Kim M.J."/>
            <person name="Kim Y.S."/>
            <person name="Kim S.B."/>
        </authorList>
    </citation>
    <scope>NUCLEOTIDE SEQUENCE [LARGE SCALE GENOMIC DNA]</scope>
    <source>
        <strain evidence="7 8">MMS16-CNU450</strain>
    </source>
</reference>
<organism evidence="7 8">
    <name type="scientific">Streptacidiphilus pinicola</name>
    <dbReference type="NCBI Taxonomy" id="2219663"/>
    <lineage>
        <taxon>Bacteria</taxon>
        <taxon>Bacillati</taxon>
        <taxon>Actinomycetota</taxon>
        <taxon>Actinomycetes</taxon>
        <taxon>Kitasatosporales</taxon>
        <taxon>Streptomycetaceae</taxon>
        <taxon>Streptacidiphilus</taxon>
    </lineage>
</organism>
<dbReference type="InterPro" id="IPR040999">
    <property type="entry name" value="Mak_N_cap"/>
</dbReference>
<dbReference type="Pfam" id="PF18085">
    <property type="entry name" value="Mak_N_cap"/>
    <property type="match status" value="1"/>
</dbReference>